<keyword evidence="2 8" id="KW-0813">Transport</keyword>
<keyword evidence="14" id="KW-1185">Reference proteome</keyword>
<dbReference type="RefSeq" id="WP_245128784.1">
    <property type="nucleotide sequence ID" value="NZ_JALJEJ010000002.1"/>
</dbReference>
<dbReference type="InterPro" id="IPR039426">
    <property type="entry name" value="TonB-dep_rcpt-like"/>
</dbReference>
<sequence>MQKKITLFFAFLLSAAWAFAQDITVKGVVKDPTGQTLPGVSVRVKGATTGIATDVNGNYSITTGPQNTLVFSFIGMATQEQPIAGRTTINVTLANANTALNEVVVVGYGTQRKGDITGAIAVVGKKDLDARPNTQFGNLIEGKTAGVQVVSPSGSPTSTLNIKIRGANSITAGSSPLYVVDGVPTTDTRSLNPADIENISILKDASSAAIYGAQGANGVVLITTKRGTGKPRVDFSGYTGFSSVRKRLDVLNADQYRDLVTSMGYTTDWSQYTNNTNWQDEIFRNGISQNYQLAVSGKSDGTTYYISGGWTQQKGVIRSSQMQRYNFKVNLEQKVNNWFTVGTNLTYTNYNDVSITDNANVNSGGVLLGALTTPPNIGVFNANSTYTANPFQEWENPLASLYGSTRPYKNQRLLGNAYGEIKFTKDLKFRSSIGTDYSNAVSNYFLDPYLTSYGRQNKGISRNQTYLTNYWISDNTLTYDKKIDKHSFNVLAGYVYQKFRYENGYIQATGFSSNNIPTTNAGSTITANNTIAERANMSALGRINYDYAGKYLLTANFRADGSSVFGPGKRWGYFPSFSAGWRLSEESFLKDVEAINDLKLRAGWGIVGNDQIDPYSYLGRISSGSNYVIGGSVQPGNYPSSVENRNLKWEQTKQTNIGIDLSLLNSRLNFTADVYEKNTSDLLLNLPLPRSTGFDIATVNAGKLRNRGIEFMVSSVNVKKTDFTWNTDFNISFNRNKVMSIVGQQIYAGGISGRDNVSIVQEGQPLGMFYGYVAAGVDPATGNELYRTASGGTTATPSAADRTIIGNPNPDFIYGLTNTLTYKNFSLNIFFQGSQGNDIFNATRIETEGMTGPQNQSTAVLRRWTAPGQVTDVPRASRDNINNSLISTRFVENGSYLRLRTATLGYTLPKTLLTKLHVSNVRLYVTGENLLTFTKYSGFDPEVNAFVTNNNLSNNGAIGIDYGTYPQTRNLIFGLNVSF</sequence>
<dbReference type="NCBIfam" id="TIGR04057">
    <property type="entry name" value="SusC_RagA_signa"/>
    <property type="match status" value="1"/>
</dbReference>
<keyword evidence="6 8" id="KW-0472">Membrane</keyword>
<dbReference type="Gene3D" id="2.170.130.10">
    <property type="entry name" value="TonB-dependent receptor, plug domain"/>
    <property type="match status" value="1"/>
</dbReference>
<dbReference type="AlphaFoldDB" id="A0A9X2B7U2"/>
<feature type="domain" description="TonB-dependent receptor plug" evidence="12">
    <location>
        <begin position="114"/>
        <end position="219"/>
    </location>
</feature>
<evidence type="ECO:0000256" key="5">
    <source>
        <dbReference type="ARBA" id="ARBA00023077"/>
    </source>
</evidence>
<dbReference type="InterPro" id="IPR000531">
    <property type="entry name" value="Beta-barrel_TonB"/>
</dbReference>
<evidence type="ECO:0000313" key="14">
    <source>
        <dbReference type="Proteomes" id="UP001139450"/>
    </source>
</evidence>
<dbReference type="GO" id="GO:0009279">
    <property type="term" value="C:cell outer membrane"/>
    <property type="evidence" value="ECO:0007669"/>
    <property type="project" value="UniProtKB-SubCell"/>
</dbReference>
<dbReference type="InterPro" id="IPR023996">
    <property type="entry name" value="TonB-dep_OMP_SusC/RagA"/>
</dbReference>
<evidence type="ECO:0000256" key="8">
    <source>
        <dbReference type="PROSITE-ProRule" id="PRU01360"/>
    </source>
</evidence>
<dbReference type="EMBL" id="JALJEJ010000002">
    <property type="protein sequence ID" value="MCJ8208949.1"/>
    <property type="molecule type" value="Genomic_DNA"/>
</dbReference>
<dbReference type="Gene3D" id="2.40.170.20">
    <property type="entry name" value="TonB-dependent receptor, beta-barrel domain"/>
    <property type="match status" value="1"/>
</dbReference>
<keyword evidence="13" id="KW-0675">Receptor</keyword>
<dbReference type="Pfam" id="PF13715">
    <property type="entry name" value="CarbopepD_reg_2"/>
    <property type="match status" value="1"/>
</dbReference>
<keyword evidence="7 8" id="KW-0998">Cell outer membrane</keyword>
<keyword evidence="3 8" id="KW-1134">Transmembrane beta strand</keyword>
<dbReference type="InterPro" id="IPR023997">
    <property type="entry name" value="TonB-dep_OMP_SusC/RagA_CS"/>
</dbReference>
<evidence type="ECO:0000256" key="2">
    <source>
        <dbReference type="ARBA" id="ARBA00022448"/>
    </source>
</evidence>
<comment type="caution">
    <text evidence="13">The sequence shown here is derived from an EMBL/GenBank/DDBJ whole genome shotgun (WGS) entry which is preliminary data.</text>
</comment>
<dbReference type="SUPFAM" id="SSF56935">
    <property type="entry name" value="Porins"/>
    <property type="match status" value="1"/>
</dbReference>
<evidence type="ECO:0000259" key="12">
    <source>
        <dbReference type="Pfam" id="PF07715"/>
    </source>
</evidence>
<comment type="subcellular location">
    <subcellularLocation>
        <location evidence="1 8">Cell outer membrane</location>
        <topology evidence="1 8">Multi-pass membrane protein</topology>
    </subcellularLocation>
</comment>
<evidence type="ECO:0000256" key="7">
    <source>
        <dbReference type="ARBA" id="ARBA00023237"/>
    </source>
</evidence>
<dbReference type="Proteomes" id="UP001139450">
    <property type="component" value="Unassembled WGS sequence"/>
</dbReference>
<evidence type="ECO:0000256" key="9">
    <source>
        <dbReference type="RuleBase" id="RU003357"/>
    </source>
</evidence>
<feature type="chain" id="PRO_5040778515" evidence="10">
    <location>
        <begin position="21"/>
        <end position="979"/>
    </location>
</feature>
<evidence type="ECO:0000256" key="3">
    <source>
        <dbReference type="ARBA" id="ARBA00022452"/>
    </source>
</evidence>
<dbReference type="InterPro" id="IPR036942">
    <property type="entry name" value="Beta-barrel_TonB_sf"/>
</dbReference>
<dbReference type="FunFam" id="2.170.130.10:FF:000008">
    <property type="entry name" value="SusC/RagA family TonB-linked outer membrane protein"/>
    <property type="match status" value="1"/>
</dbReference>
<gene>
    <name evidence="13" type="ORF">MUY27_04460</name>
</gene>
<proteinExistence type="inferred from homology"/>
<keyword evidence="4 8" id="KW-0812">Transmembrane</keyword>
<protein>
    <submittedName>
        <fullName evidence="13">TonB-dependent receptor</fullName>
    </submittedName>
</protein>
<dbReference type="InterPro" id="IPR008969">
    <property type="entry name" value="CarboxyPept-like_regulatory"/>
</dbReference>
<dbReference type="Pfam" id="PF07715">
    <property type="entry name" value="Plug"/>
    <property type="match status" value="1"/>
</dbReference>
<dbReference type="Gene3D" id="2.60.40.1120">
    <property type="entry name" value="Carboxypeptidase-like, regulatory domain"/>
    <property type="match status" value="1"/>
</dbReference>
<dbReference type="InterPro" id="IPR037066">
    <property type="entry name" value="Plug_dom_sf"/>
</dbReference>
<evidence type="ECO:0000313" key="13">
    <source>
        <dbReference type="EMBL" id="MCJ8208949.1"/>
    </source>
</evidence>
<dbReference type="SUPFAM" id="SSF49464">
    <property type="entry name" value="Carboxypeptidase regulatory domain-like"/>
    <property type="match status" value="1"/>
</dbReference>
<dbReference type="PROSITE" id="PS52016">
    <property type="entry name" value="TONB_DEPENDENT_REC_3"/>
    <property type="match status" value="1"/>
</dbReference>
<dbReference type="InterPro" id="IPR012910">
    <property type="entry name" value="Plug_dom"/>
</dbReference>
<reference evidence="13" key="1">
    <citation type="submission" date="2022-04" db="EMBL/GenBank/DDBJ databases">
        <title>Mucilaginibacter sp. RS28 isolated from freshwater.</title>
        <authorList>
            <person name="Ko S.-R."/>
        </authorList>
    </citation>
    <scope>NUCLEOTIDE SEQUENCE</scope>
    <source>
        <strain evidence="13">RS28</strain>
    </source>
</reference>
<evidence type="ECO:0000256" key="6">
    <source>
        <dbReference type="ARBA" id="ARBA00023136"/>
    </source>
</evidence>
<organism evidence="13 14">
    <name type="scientific">Mucilaginibacter straminoryzae</name>
    <dbReference type="NCBI Taxonomy" id="2932774"/>
    <lineage>
        <taxon>Bacteria</taxon>
        <taxon>Pseudomonadati</taxon>
        <taxon>Bacteroidota</taxon>
        <taxon>Sphingobacteriia</taxon>
        <taxon>Sphingobacteriales</taxon>
        <taxon>Sphingobacteriaceae</taxon>
        <taxon>Mucilaginibacter</taxon>
    </lineage>
</organism>
<dbReference type="Pfam" id="PF00593">
    <property type="entry name" value="TonB_dep_Rec_b-barrel"/>
    <property type="match status" value="1"/>
</dbReference>
<evidence type="ECO:0000256" key="1">
    <source>
        <dbReference type="ARBA" id="ARBA00004571"/>
    </source>
</evidence>
<accession>A0A9X2B7U2</accession>
<evidence type="ECO:0000259" key="11">
    <source>
        <dbReference type="Pfam" id="PF00593"/>
    </source>
</evidence>
<evidence type="ECO:0000256" key="10">
    <source>
        <dbReference type="SAM" id="SignalP"/>
    </source>
</evidence>
<keyword evidence="5 9" id="KW-0798">TonB box</keyword>
<keyword evidence="10" id="KW-0732">Signal</keyword>
<feature type="signal peptide" evidence="10">
    <location>
        <begin position="1"/>
        <end position="20"/>
    </location>
</feature>
<dbReference type="NCBIfam" id="TIGR04056">
    <property type="entry name" value="OMP_RagA_SusC"/>
    <property type="match status" value="1"/>
</dbReference>
<comment type="similarity">
    <text evidence="8 9">Belongs to the TonB-dependent receptor family.</text>
</comment>
<name>A0A9X2B7U2_9SPHI</name>
<evidence type="ECO:0000256" key="4">
    <source>
        <dbReference type="ARBA" id="ARBA00022692"/>
    </source>
</evidence>
<feature type="domain" description="TonB-dependent receptor-like beta-barrel" evidence="11">
    <location>
        <begin position="382"/>
        <end position="930"/>
    </location>
</feature>